<dbReference type="Proteomes" id="UP001498935">
    <property type="component" value="Unassembled WGS sequence"/>
</dbReference>
<dbReference type="PANTHER" id="PTHR28004:SF2">
    <property type="entry name" value="D-SERINE DEHYDRATASE"/>
    <property type="match status" value="1"/>
</dbReference>
<proteinExistence type="predicted"/>
<accession>A0ABP9U5W7</accession>
<reference evidence="2 3" key="1">
    <citation type="submission" date="2024-02" db="EMBL/GenBank/DDBJ databases">
        <title>Characterization of antibiotic resistant novel bacterial strains and their environmental applications.</title>
        <authorList>
            <person name="Manzoor S."/>
            <person name="Abbas S."/>
            <person name="Arshad M."/>
            <person name="Li W.J."/>
            <person name="Ahmed I."/>
        </authorList>
    </citation>
    <scope>NUCLEOTIDE SEQUENCE [LARGE SCALE GENOMIC DNA]</scope>
    <source>
        <strain evidence="2 3">KACC 15558</strain>
    </source>
</reference>
<dbReference type="PANTHER" id="PTHR28004">
    <property type="entry name" value="ZGC:162816-RELATED"/>
    <property type="match status" value="1"/>
</dbReference>
<protein>
    <submittedName>
        <fullName evidence="2">Alanine racemase</fullName>
    </submittedName>
</protein>
<organism evidence="2 3">
    <name type="scientific">Brevibacterium ammoniilyticum</name>
    <dbReference type="NCBI Taxonomy" id="1046555"/>
    <lineage>
        <taxon>Bacteria</taxon>
        <taxon>Bacillati</taxon>
        <taxon>Actinomycetota</taxon>
        <taxon>Actinomycetes</taxon>
        <taxon>Micrococcales</taxon>
        <taxon>Brevibacteriaceae</taxon>
        <taxon>Brevibacterium</taxon>
    </lineage>
</organism>
<evidence type="ECO:0000259" key="1">
    <source>
        <dbReference type="Pfam" id="PF01168"/>
    </source>
</evidence>
<dbReference type="Gene3D" id="3.20.20.10">
    <property type="entry name" value="Alanine racemase"/>
    <property type="match status" value="1"/>
</dbReference>
<dbReference type="CDD" id="cd06813">
    <property type="entry name" value="PLPDE_III_DSD_D-TA_like_2"/>
    <property type="match status" value="1"/>
</dbReference>
<dbReference type="RefSeq" id="WP_342037960.1">
    <property type="nucleotide sequence ID" value="NZ_BAABBK010000005.1"/>
</dbReference>
<dbReference type="EMBL" id="BAABNP010000006">
    <property type="protein sequence ID" value="GAA5340670.1"/>
    <property type="molecule type" value="Genomic_DNA"/>
</dbReference>
<keyword evidence="3" id="KW-1185">Reference proteome</keyword>
<evidence type="ECO:0000313" key="3">
    <source>
        <dbReference type="Proteomes" id="UP001498935"/>
    </source>
</evidence>
<sequence length="402" mass="42971">MVSGELRHALREIDVPTAVIDRDAFDANLDALADRAHGLSIRVATKSLRTLPAIERALAHPAYSGVLAFSLLEALTLHDRGITDIVVGYPSVDRTSLRRLLSDPAARASITLMVDSTDHLHLLTEVAATLPNGPDTTAPPLRVCIDIDASYRLGEGRFGDRFHIGARRSPLREVADVVDLTEQIRARPGLRLVGLMAYEGQIAGTADAGRTLSQMVVRAMQARSAAELAARRHRIVTAVGALTDLEFVNGGGTGSLETSTAEGTLTEVACGSGLFSPGLFDGYTHFRHDPAAYFVTPVVRRPGPGWVTVSKGGFIASGVPGPDRLPTIAWPAGLDYSPLEAAGEVQTPLHGPGTELLRLGDLVWFRHAKAGELAEHFARFLVVAGGEVTDSWTTYRGEGWVL</sequence>
<gene>
    <name evidence="2" type="ORF">KACC15558_17100</name>
</gene>
<name>A0ABP9U5W7_9MICO</name>
<dbReference type="Pfam" id="PF01168">
    <property type="entry name" value="Ala_racemase_N"/>
    <property type="match status" value="1"/>
</dbReference>
<feature type="domain" description="Alanine racemase N-terminal" evidence="1">
    <location>
        <begin position="20"/>
        <end position="221"/>
    </location>
</feature>
<dbReference type="InterPro" id="IPR001608">
    <property type="entry name" value="Ala_racemase_N"/>
</dbReference>
<dbReference type="InterPro" id="IPR051466">
    <property type="entry name" value="D-amino_acid_metab_enzyme"/>
</dbReference>
<dbReference type="InterPro" id="IPR029066">
    <property type="entry name" value="PLP-binding_barrel"/>
</dbReference>
<dbReference type="SUPFAM" id="SSF51419">
    <property type="entry name" value="PLP-binding barrel"/>
    <property type="match status" value="1"/>
</dbReference>
<evidence type="ECO:0000313" key="2">
    <source>
        <dbReference type="EMBL" id="GAA5340670.1"/>
    </source>
</evidence>
<comment type="caution">
    <text evidence="2">The sequence shown here is derived from an EMBL/GenBank/DDBJ whole genome shotgun (WGS) entry which is preliminary data.</text>
</comment>